<evidence type="ECO:0000256" key="2">
    <source>
        <dbReference type="ARBA" id="ARBA00009477"/>
    </source>
</evidence>
<dbReference type="AlphaFoldDB" id="A0A1T2KRY9"/>
<comment type="similarity">
    <text evidence="2 9">Belongs to the membrane fusion protein (MFP) (TC 8.A.1) family.</text>
</comment>
<feature type="domain" description="AprE-like beta-barrel" evidence="12">
    <location>
        <begin position="331"/>
        <end position="417"/>
    </location>
</feature>
<accession>A0A1T2KRY9</accession>
<dbReference type="NCBIfam" id="TIGR01843">
    <property type="entry name" value="type_I_hlyD"/>
    <property type="match status" value="1"/>
</dbReference>
<dbReference type="PANTHER" id="PTHR30386">
    <property type="entry name" value="MEMBRANE FUSION SUBUNIT OF EMRAB-TOLC MULTIDRUG EFFLUX PUMP"/>
    <property type="match status" value="1"/>
</dbReference>
<dbReference type="OrthoDB" id="9775513at2"/>
<evidence type="ECO:0000259" key="11">
    <source>
        <dbReference type="Pfam" id="PF25917"/>
    </source>
</evidence>
<evidence type="ECO:0000256" key="10">
    <source>
        <dbReference type="SAM" id="Coils"/>
    </source>
</evidence>
<sequence>MIETTKQIKITSPTLHVTIWFTIFVFVTIVVMAYFFKVEVVARGQGKVVPLSRVQVVQPEFDGKITAIHVRNGSKVHQGDILVELDITDAEAELNTITAEISQLRIEQTRIAALVSSIDGRDIQTESFSRETLLAFEESANTKNEFYVEQTRLLAAEVDNLQAMLSEITARVITNERSISVTQANIDRTEAAIVIQTERLKMAQELLGQGVSSRSVFLDVQEAFTALEAEREVYLRELSQKRSQETGLRSERRSIISAQRSRLLQRKSDIEARLMTLQEQSRIAERRIIAAQLTAPMDGVVDQLKVFTIGAVVKGNEQVMGIVPEDQDVEIEAVFTNDDIGFVEIGQLANINLDAYPSERFGFVVGVVSDIAADSAEIAEGVWAFQVRVTPKASKLTNGPTQFALRPGMTAVVDITTDKRRLISYFFAPIVDTIHSALGER</sequence>
<name>A0A1T2KRY9_9GAMM</name>
<dbReference type="InterPro" id="IPR058982">
    <property type="entry name" value="Beta-barrel_AprE"/>
</dbReference>
<evidence type="ECO:0000256" key="7">
    <source>
        <dbReference type="ARBA" id="ARBA00022989"/>
    </source>
</evidence>
<evidence type="ECO:0000256" key="5">
    <source>
        <dbReference type="ARBA" id="ARBA00022519"/>
    </source>
</evidence>
<dbReference type="InterPro" id="IPR058625">
    <property type="entry name" value="MdtA-like_BSH"/>
</dbReference>
<feature type="domain" description="Multidrug resistance protein MdtA-like barrel-sandwich hybrid" evidence="11">
    <location>
        <begin position="57"/>
        <end position="320"/>
    </location>
</feature>
<evidence type="ECO:0000256" key="6">
    <source>
        <dbReference type="ARBA" id="ARBA00022692"/>
    </source>
</evidence>
<dbReference type="Gene3D" id="2.40.50.100">
    <property type="match status" value="1"/>
</dbReference>
<keyword evidence="6 9" id="KW-0812">Transmembrane</keyword>
<evidence type="ECO:0000313" key="13">
    <source>
        <dbReference type="EMBL" id="OOZ35617.1"/>
    </source>
</evidence>
<evidence type="ECO:0000313" key="14">
    <source>
        <dbReference type="Proteomes" id="UP000190896"/>
    </source>
</evidence>
<dbReference type="GO" id="GO:0005886">
    <property type="term" value="C:plasma membrane"/>
    <property type="evidence" value="ECO:0007669"/>
    <property type="project" value="UniProtKB-SubCell"/>
</dbReference>
<dbReference type="Pfam" id="PF25917">
    <property type="entry name" value="BSH_RND"/>
    <property type="match status" value="1"/>
</dbReference>
<dbReference type="Gene3D" id="2.40.30.170">
    <property type="match status" value="1"/>
</dbReference>
<keyword evidence="8 9" id="KW-0472">Membrane</keyword>
<dbReference type="RefSeq" id="WP_078488095.1">
    <property type="nucleotide sequence ID" value="NZ_MPRJ01000090.1"/>
</dbReference>
<proteinExistence type="inferred from homology"/>
<keyword evidence="3 9" id="KW-0813">Transport</keyword>
<feature type="transmembrane region" description="Helical" evidence="9">
    <location>
        <begin position="17"/>
        <end position="36"/>
    </location>
</feature>
<dbReference type="PANTHER" id="PTHR30386:SF26">
    <property type="entry name" value="TRANSPORT PROTEIN COMB"/>
    <property type="match status" value="1"/>
</dbReference>
<evidence type="ECO:0000259" key="12">
    <source>
        <dbReference type="Pfam" id="PF26002"/>
    </source>
</evidence>
<keyword evidence="4 9" id="KW-1003">Cell membrane</keyword>
<evidence type="ECO:0000256" key="9">
    <source>
        <dbReference type="RuleBase" id="RU365093"/>
    </source>
</evidence>
<feature type="coiled-coil region" evidence="10">
    <location>
        <begin position="260"/>
        <end position="287"/>
    </location>
</feature>
<dbReference type="Proteomes" id="UP000190896">
    <property type="component" value="Unassembled WGS sequence"/>
</dbReference>
<dbReference type="InterPro" id="IPR010129">
    <property type="entry name" value="T1SS_HlyD"/>
</dbReference>
<keyword evidence="5 9" id="KW-0997">Cell inner membrane</keyword>
<evidence type="ECO:0000256" key="4">
    <source>
        <dbReference type="ARBA" id="ARBA00022475"/>
    </source>
</evidence>
<keyword evidence="14" id="KW-1185">Reference proteome</keyword>
<organism evidence="13 14">
    <name type="scientific">Solemya velesiana gill symbiont</name>
    <dbReference type="NCBI Taxonomy" id="1918948"/>
    <lineage>
        <taxon>Bacteria</taxon>
        <taxon>Pseudomonadati</taxon>
        <taxon>Pseudomonadota</taxon>
        <taxon>Gammaproteobacteria</taxon>
        <taxon>sulfur-oxidizing symbionts</taxon>
    </lineage>
</organism>
<evidence type="ECO:0000256" key="8">
    <source>
        <dbReference type="ARBA" id="ARBA00023136"/>
    </source>
</evidence>
<evidence type="ECO:0000256" key="3">
    <source>
        <dbReference type="ARBA" id="ARBA00022448"/>
    </source>
</evidence>
<comment type="caution">
    <text evidence="13">The sequence shown here is derived from an EMBL/GenBank/DDBJ whole genome shotgun (WGS) entry which is preliminary data.</text>
</comment>
<dbReference type="EMBL" id="MPRJ01000090">
    <property type="protein sequence ID" value="OOZ35617.1"/>
    <property type="molecule type" value="Genomic_DNA"/>
</dbReference>
<reference evidence="13 14" key="1">
    <citation type="submission" date="2016-11" db="EMBL/GenBank/DDBJ databases">
        <title>Mixed transmission modes and dynamic genome evolution in an obligate animal-bacterial symbiosis.</title>
        <authorList>
            <person name="Russell S.L."/>
            <person name="Corbett-Detig R.B."/>
            <person name="Cavanaugh C.M."/>
        </authorList>
    </citation>
    <scope>NUCLEOTIDE SEQUENCE [LARGE SCALE GENOMIC DNA]</scope>
    <source>
        <strain evidence="13">Se-Cadez</strain>
    </source>
</reference>
<evidence type="ECO:0000256" key="1">
    <source>
        <dbReference type="ARBA" id="ARBA00004377"/>
    </source>
</evidence>
<keyword evidence="7 9" id="KW-1133">Transmembrane helix</keyword>
<dbReference type="PRINTS" id="PR01490">
    <property type="entry name" value="RTXTOXIND"/>
</dbReference>
<comment type="subcellular location">
    <subcellularLocation>
        <location evidence="1 9">Cell inner membrane</location>
        <topology evidence="1 9">Single-pass membrane protein</topology>
    </subcellularLocation>
</comment>
<dbReference type="InterPro" id="IPR050739">
    <property type="entry name" value="MFP"/>
</dbReference>
<dbReference type="SUPFAM" id="SSF111369">
    <property type="entry name" value="HlyD-like secretion proteins"/>
    <property type="match status" value="1"/>
</dbReference>
<dbReference type="GO" id="GO:0015031">
    <property type="term" value="P:protein transport"/>
    <property type="evidence" value="ECO:0007669"/>
    <property type="project" value="InterPro"/>
</dbReference>
<dbReference type="Pfam" id="PF26002">
    <property type="entry name" value="Beta-barrel_AprE"/>
    <property type="match status" value="1"/>
</dbReference>
<protein>
    <recommendedName>
        <fullName evidence="9">Membrane fusion protein (MFP) family protein</fullName>
    </recommendedName>
</protein>
<gene>
    <name evidence="13" type="ORF">BOW51_11210</name>
</gene>
<keyword evidence="10" id="KW-0175">Coiled coil</keyword>